<proteinExistence type="predicted"/>
<dbReference type="OMA" id="CAVIRSD"/>
<dbReference type="InterPro" id="IPR016187">
    <property type="entry name" value="CTDL_fold"/>
</dbReference>
<dbReference type="AlphaFoldDB" id="A0A913ZJX5"/>
<keyword evidence="5" id="KW-1185">Reference proteome</keyword>
<dbReference type="PROSITE" id="PS50041">
    <property type="entry name" value="C_TYPE_LECTIN_2"/>
    <property type="match status" value="1"/>
</dbReference>
<feature type="chain" id="PRO_5037777865" description="C-type lectin domain-containing protein" evidence="2">
    <location>
        <begin position="23"/>
        <end position="160"/>
    </location>
</feature>
<dbReference type="Gene3D" id="3.10.100.10">
    <property type="entry name" value="Mannose-Binding Protein A, subunit A"/>
    <property type="match status" value="1"/>
</dbReference>
<organism evidence="4 5">
    <name type="scientific">Patiria miniata</name>
    <name type="common">Bat star</name>
    <name type="synonym">Asterina miniata</name>
    <dbReference type="NCBI Taxonomy" id="46514"/>
    <lineage>
        <taxon>Eukaryota</taxon>
        <taxon>Metazoa</taxon>
        <taxon>Echinodermata</taxon>
        <taxon>Eleutherozoa</taxon>
        <taxon>Asterozoa</taxon>
        <taxon>Asteroidea</taxon>
        <taxon>Valvatacea</taxon>
        <taxon>Valvatida</taxon>
        <taxon>Asterinidae</taxon>
        <taxon>Patiria</taxon>
    </lineage>
</organism>
<protein>
    <recommendedName>
        <fullName evidence="3">C-type lectin domain-containing protein</fullName>
    </recommendedName>
</protein>
<keyword evidence="1" id="KW-1015">Disulfide bond</keyword>
<accession>A0A913ZJX5</accession>
<evidence type="ECO:0000313" key="5">
    <source>
        <dbReference type="Proteomes" id="UP000887568"/>
    </source>
</evidence>
<reference evidence="4" key="1">
    <citation type="submission" date="2022-11" db="UniProtKB">
        <authorList>
            <consortium name="EnsemblMetazoa"/>
        </authorList>
    </citation>
    <scope>IDENTIFICATION</scope>
</reference>
<keyword evidence="2" id="KW-0732">Signal</keyword>
<dbReference type="InterPro" id="IPR016186">
    <property type="entry name" value="C-type_lectin-like/link_sf"/>
</dbReference>
<dbReference type="PANTHER" id="PTHR22803">
    <property type="entry name" value="MANNOSE, PHOSPHOLIPASE, LECTIN RECEPTOR RELATED"/>
    <property type="match status" value="1"/>
</dbReference>
<evidence type="ECO:0000259" key="3">
    <source>
        <dbReference type="PROSITE" id="PS50041"/>
    </source>
</evidence>
<dbReference type="GeneID" id="119724872"/>
<name>A0A913ZJX5_PATMI</name>
<dbReference type="InterPro" id="IPR001304">
    <property type="entry name" value="C-type_lectin-like"/>
</dbReference>
<dbReference type="EnsemblMetazoa" id="XM_038196160.1">
    <property type="protein sequence ID" value="XP_038052088.1"/>
    <property type="gene ID" value="LOC119724872"/>
</dbReference>
<dbReference type="OrthoDB" id="7357196at2759"/>
<evidence type="ECO:0000256" key="1">
    <source>
        <dbReference type="ARBA" id="ARBA00023157"/>
    </source>
</evidence>
<evidence type="ECO:0000256" key="2">
    <source>
        <dbReference type="SAM" id="SignalP"/>
    </source>
</evidence>
<sequence>MHSSVFTIFACVSITFVAHVASEGCRPWNAGPPCPSKWHHRRASCYLITESTIKWSDARAECGNLGGVLAVPRSQEEHDFIMSFLPGYGGRAWIDCNDQTTEGIWGCTEGGVEVQYRNWDRGQAGKNAAEDCAVIRSDLLGWHDFPCHFLIPAVCKKPAM</sequence>
<dbReference type="SUPFAM" id="SSF56436">
    <property type="entry name" value="C-type lectin-like"/>
    <property type="match status" value="1"/>
</dbReference>
<feature type="domain" description="C-type lectin" evidence="3">
    <location>
        <begin position="41"/>
        <end position="156"/>
    </location>
</feature>
<dbReference type="Pfam" id="PF00059">
    <property type="entry name" value="Lectin_C"/>
    <property type="match status" value="1"/>
</dbReference>
<dbReference type="InterPro" id="IPR050111">
    <property type="entry name" value="C-type_lectin/snaclec_domain"/>
</dbReference>
<dbReference type="PROSITE" id="PS00615">
    <property type="entry name" value="C_TYPE_LECTIN_1"/>
    <property type="match status" value="1"/>
</dbReference>
<evidence type="ECO:0000313" key="4">
    <source>
        <dbReference type="EnsemblMetazoa" id="XP_038052088.1"/>
    </source>
</evidence>
<dbReference type="InterPro" id="IPR018378">
    <property type="entry name" value="C-type_lectin_CS"/>
</dbReference>
<dbReference type="RefSeq" id="XP_038052088.1">
    <property type="nucleotide sequence ID" value="XM_038196160.1"/>
</dbReference>
<dbReference type="CDD" id="cd00037">
    <property type="entry name" value="CLECT"/>
    <property type="match status" value="1"/>
</dbReference>
<dbReference type="Proteomes" id="UP000887568">
    <property type="component" value="Unplaced"/>
</dbReference>
<dbReference type="SMART" id="SM00034">
    <property type="entry name" value="CLECT"/>
    <property type="match status" value="1"/>
</dbReference>
<feature type="signal peptide" evidence="2">
    <location>
        <begin position="1"/>
        <end position="22"/>
    </location>
</feature>